<dbReference type="GO" id="GO:0007346">
    <property type="term" value="P:regulation of mitotic cell cycle"/>
    <property type="evidence" value="ECO:0007669"/>
    <property type="project" value="InterPro"/>
</dbReference>
<sequence length="189" mass="20926">MATSRFTPGQLIIPNENLDVHHKKDVDGKSKGLKTAIKKGGVGLGGRRALNDITNKASLHHEASSRKKDVPKEELNVAEEMFLHDHKKCIEAQKSAMDTFYLDMVLPGQDSLSTAEHQESKQAKTDPDSPRCYPEAVELPISEFADWLASSKEWTSPPCSPIRWGSPPSSPFAWESEAVEFTLKQEIGV</sequence>
<dbReference type="EMBL" id="CM017324">
    <property type="protein sequence ID" value="KAE8037231.1"/>
    <property type="molecule type" value="Genomic_DNA"/>
</dbReference>
<dbReference type="PANTHER" id="PTHR35125:SF1">
    <property type="entry name" value="PROTEIN PATRONUS 2"/>
    <property type="match status" value="1"/>
</dbReference>
<dbReference type="Proteomes" id="UP000327013">
    <property type="component" value="Chromosome 4"/>
</dbReference>
<protein>
    <recommendedName>
        <fullName evidence="3">Protein PATRONUS 2</fullName>
    </recommendedName>
</protein>
<dbReference type="EMBL" id="CM017324">
    <property type="protein sequence ID" value="KAE8037232.1"/>
    <property type="molecule type" value="Genomic_DNA"/>
</dbReference>
<accession>A0A660KNF7</accession>
<organism evidence="1 2">
    <name type="scientific">Carpinus fangiana</name>
    <dbReference type="NCBI Taxonomy" id="176857"/>
    <lineage>
        <taxon>Eukaryota</taxon>
        <taxon>Viridiplantae</taxon>
        <taxon>Streptophyta</taxon>
        <taxon>Embryophyta</taxon>
        <taxon>Tracheophyta</taxon>
        <taxon>Spermatophyta</taxon>
        <taxon>Magnoliopsida</taxon>
        <taxon>eudicotyledons</taxon>
        <taxon>Gunneridae</taxon>
        <taxon>Pentapetalae</taxon>
        <taxon>rosids</taxon>
        <taxon>fabids</taxon>
        <taxon>Fagales</taxon>
        <taxon>Betulaceae</taxon>
        <taxon>Carpinus</taxon>
    </lineage>
</organism>
<evidence type="ECO:0008006" key="3">
    <source>
        <dbReference type="Google" id="ProtNLM"/>
    </source>
</evidence>
<dbReference type="PANTHER" id="PTHR35125">
    <property type="entry name" value="NEURON NAVIGATOR 1-LIKE-RELATED"/>
    <property type="match status" value="1"/>
</dbReference>
<dbReference type="AlphaFoldDB" id="A0A660KNF7"/>
<name>A0A660KNF7_9ROSI</name>
<dbReference type="OrthoDB" id="1916925at2759"/>
<keyword evidence="2" id="KW-1185">Reference proteome</keyword>
<proteinExistence type="predicted"/>
<gene>
    <name evidence="1" type="ORF">FH972_009840</name>
</gene>
<reference evidence="1 2" key="1">
    <citation type="submission" date="2019-06" db="EMBL/GenBank/DDBJ databases">
        <title>A chromosomal-level reference genome of Carpinus fangiana (Coryloideae, Betulaceae).</title>
        <authorList>
            <person name="Yang X."/>
            <person name="Wang Z."/>
            <person name="Zhang L."/>
            <person name="Hao G."/>
            <person name="Liu J."/>
            <person name="Yang Y."/>
        </authorList>
    </citation>
    <scope>NUCLEOTIDE SEQUENCE [LARGE SCALE GENOMIC DNA]</scope>
    <source>
        <strain evidence="1">Cfa_2016G</strain>
        <tissue evidence="1">Leaf</tissue>
    </source>
</reference>
<evidence type="ECO:0000313" key="2">
    <source>
        <dbReference type="Proteomes" id="UP000327013"/>
    </source>
</evidence>
<evidence type="ECO:0000313" key="1">
    <source>
        <dbReference type="EMBL" id="KAE8037231.1"/>
    </source>
</evidence>
<dbReference type="InterPro" id="IPR039326">
    <property type="entry name" value="Patronus"/>
</dbReference>